<evidence type="ECO:0000256" key="2">
    <source>
        <dbReference type="ARBA" id="ARBA00004236"/>
    </source>
</evidence>
<evidence type="ECO:0000313" key="16">
    <source>
        <dbReference type="EMBL" id="KIX16069.1"/>
    </source>
</evidence>
<keyword evidence="6" id="KW-0808">Transferase</keyword>
<dbReference type="PANTHER" id="PTHR43547:SF2">
    <property type="entry name" value="HYBRID SIGNAL TRANSDUCTION HISTIDINE KINASE C"/>
    <property type="match status" value="1"/>
</dbReference>
<evidence type="ECO:0000256" key="11">
    <source>
        <dbReference type="ARBA" id="ARBA00023136"/>
    </source>
</evidence>
<evidence type="ECO:0000256" key="4">
    <source>
        <dbReference type="ARBA" id="ARBA00022475"/>
    </source>
</evidence>
<feature type="domain" description="Response regulatory" evidence="14">
    <location>
        <begin position="8"/>
        <end position="122"/>
    </location>
</feature>
<dbReference type="SUPFAM" id="SSF55785">
    <property type="entry name" value="PYP-like sensor domain (PAS domain)"/>
    <property type="match status" value="1"/>
</dbReference>
<evidence type="ECO:0000256" key="6">
    <source>
        <dbReference type="ARBA" id="ARBA00022679"/>
    </source>
</evidence>
<dbReference type="CDD" id="cd00082">
    <property type="entry name" value="HisKA"/>
    <property type="match status" value="1"/>
</dbReference>
<dbReference type="PANTHER" id="PTHR43547">
    <property type="entry name" value="TWO-COMPONENT HISTIDINE KINASE"/>
    <property type="match status" value="1"/>
</dbReference>
<keyword evidence="8" id="KW-0418">Kinase</keyword>
<evidence type="ECO:0000256" key="12">
    <source>
        <dbReference type="PROSITE-ProRule" id="PRU00169"/>
    </source>
</evidence>
<dbReference type="InterPro" id="IPR003661">
    <property type="entry name" value="HisK_dim/P_dom"/>
</dbReference>
<dbReference type="SMART" id="SM00091">
    <property type="entry name" value="PAS"/>
    <property type="match status" value="1"/>
</dbReference>
<evidence type="ECO:0000256" key="10">
    <source>
        <dbReference type="ARBA" id="ARBA00023012"/>
    </source>
</evidence>
<dbReference type="GO" id="GO:0000155">
    <property type="term" value="F:phosphorelay sensor kinase activity"/>
    <property type="evidence" value="ECO:0007669"/>
    <property type="project" value="InterPro"/>
</dbReference>
<dbReference type="PROSITE" id="PS50110">
    <property type="entry name" value="RESPONSE_REGULATORY"/>
    <property type="match status" value="1"/>
</dbReference>
<dbReference type="PROSITE" id="PS50112">
    <property type="entry name" value="PAS"/>
    <property type="match status" value="1"/>
</dbReference>
<organism evidence="16 17">
    <name type="scientific">Dethiosulfatarculus sandiegensis</name>
    <dbReference type="NCBI Taxonomy" id="1429043"/>
    <lineage>
        <taxon>Bacteria</taxon>
        <taxon>Pseudomonadati</taxon>
        <taxon>Thermodesulfobacteriota</taxon>
        <taxon>Desulfarculia</taxon>
        <taxon>Desulfarculales</taxon>
        <taxon>Desulfarculaceae</taxon>
        <taxon>Dethiosulfatarculus</taxon>
    </lineage>
</organism>
<dbReference type="PROSITE" id="PS50109">
    <property type="entry name" value="HIS_KIN"/>
    <property type="match status" value="1"/>
</dbReference>
<dbReference type="Pfam" id="PF00072">
    <property type="entry name" value="Response_reg"/>
    <property type="match status" value="1"/>
</dbReference>
<dbReference type="Gene3D" id="1.10.287.130">
    <property type="match status" value="1"/>
</dbReference>
<dbReference type="SUPFAM" id="SSF47384">
    <property type="entry name" value="Homodimeric domain of signal transducing histidine kinase"/>
    <property type="match status" value="1"/>
</dbReference>
<dbReference type="Pfam" id="PF00989">
    <property type="entry name" value="PAS"/>
    <property type="match status" value="1"/>
</dbReference>
<dbReference type="Pfam" id="PF02518">
    <property type="entry name" value="HATPase_c"/>
    <property type="match status" value="1"/>
</dbReference>
<dbReference type="InterPro" id="IPR011006">
    <property type="entry name" value="CheY-like_superfamily"/>
</dbReference>
<keyword evidence="11" id="KW-0472">Membrane</keyword>
<dbReference type="EMBL" id="AZAC01000001">
    <property type="protein sequence ID" value="KIX16069.1"/>
    <property type="molecule type" value="Genomic_DNA"/>
</dbReference>
<dbReference type="Gene3D" id="3.30.450.20">
    <property type="entry name" value="PAS domain"/>
    <property type="match status" value="1"/>
</dbReference>
<evidence type="ECO:0000259" key="15">
    <source>
        <dbReference type="PROSITE" id="PS50112"/>
    </source>
</evidence>
<accession>A0A0D2JD06</accession>
<dbReference type="InterPro" id="IPR035965">
    <property type="entry name" value="PAS-like_dom_sf"/>
</dbReference>
<keyword evidence="7" id="KW-0547">Nucleotide-binding</keyword>
<dbReference type="SMART" id="SM00387">
    <property type="entry name" value="HATPase_c"/>
    <property type="match status" value="1"/>
</dbReference>
<evidence type="ECO:0000313" key="17">
    <source>
        <dbReference type="Proteomes" id="UP000032233"/>
    </source>
</evidence>
<dbReference type="InterPro" id="IPR005467">
    <property type="entry name" value="His_kinase_dom"/>
</dbReference>
<comment type="caution">
    <text evidence="16">The sequence shown here is derived from an EMBL/GenBank/DDBJ whole genome shotgun (WGS) entry which is preliminary data.</text>
</comment>
<dbReference type="Gene3D" id="3.30.565.10">
    <property type="entry name" value="Histidine kinase-like ATPase, C-terminal domain"/>
    <property type="match status" value="1"/>
</dbReference>
<evidence type="ECO:0000256" key="1">
    <source>
        <dbReference type="ARBA" id="ARBA00000085"/>
    </source>
</evidence>
<dbReference type="SUPFAM" id="SSF55874">
    <property type="entry name" value="ATPase domain of HSP90 chaperone/DNA topoisomerase II/histidine kinase"/>
    <property type="match status" value="1"/>
</dbReference>
<feature type="domain" description="Histidine kinase" evidence="13">
    <location>
        <begin position="263"/>
        <end position="480"/>
    </location>
</feature>
<dbReference type="Pfam" id="PF00512">
    <property type="entry name" value="HisKA"/>
    <property type="match status" value="1"/>
</dbReference>
<gene>
    <name evidence="16" type="ORF">X474_00895</name>
</gene>
<dbReference type="AlphaFoldDB" id="A0A0D2JD06"/>
<keyword evidence="9" id="KW-0067">ATP-binding</keyword>
<dbReference type="Gene3D" id="3.40.50.2300">
    <property type="match status" value="1"/>
</dbReference>
<dbReference type="CDD" id="cd00130">
    <property type="entry name" value="PAS"/>
    <property type="match status" value="1"/>
</dbReference>
<dbReference type="InterPro" id="IPR001789">
    <property type="entry name" value="Sig_transdc_resp-reg_receiver"/>
</dbReference>
<reference evidence="16 17" key="1">
    <citation type="submission" date="2013-11" db="EMBL/GenBank/DDBJ databases">
        <title>Metagenomic analysis of a methanogenic consortium involved in long chain n-alkane degradation.</title>
        <authorList>
            <person name="Davidova I.A."/>
            <person name="Callaghan A.V."/>
            <person name="Wawrik B."/>
            <person name="Pruitt S."/>
            <person name="Marks C."/>
            <person name="Duncan K.E."/>
            <person name="Suflita J.M."/>
        </authorList>
    </citation>
    <scope>NUCLEOTIDE SEQUENCE [LARGE SCALE GENOMIC DNA]</scope>
    <source>
        <strain evidence="16 17">SPR</strain>
    </source>
</reference>
<comment type="catalytic activity">
    <reaction evidence="1">
        <text>ATP + protein L-histidine = ADP + protein N-phospho-L-histidine.</text>
        <dbReference type="EC" id="2.7.13.3"/>
    </reaction>
</comment>
<keyword evidence="5 12" id="KW-0597">Phosphoprotein</keyword>
<evidence type="ECO:0000256" key="3">
    <source>
        <dbReference type="ARBA" id="ARBA00012438"/>
    </source>
</evidence>
<dbReference type="OrthoDB" id="5342753at2"/>
<dbReference type="SMART" id="SM00388">
    <property type="entry name" value="HisKA"/>
    <property type="match status" value="1"/>
</dbReference>
<comment type="subcellular location">
    <subcellularLocation>
        <location evidence="2">Cell membrane</location>
    </subcellularLocation>
</comment>
<protein>
    <recommendedName>
        <fullName evidence="3">histidine kinase</fullName>
        <ecNumber evidence="3">2.7.13.3</ecNumber>
    </recommendedName>
</protein>
<dbReference type="GO" id="GO:0005886">
    <property type="term" value="C:plasma membrane"/>
    <property type="evidence" value="ECO:0007669"/>
    <property type="project" value="UniProtKB-SubCell"/>
</dbReference>
<evidence type="ECO:0000259" key="13">
    <source>
        <dbReference type="PROSITE" id="PS50109"/>
    </source>
</evidence>
<proteinExistence type="predicted"/>
<dbReference type="PRINTS" id="PR00344">
    <property type="entry name" value="BCTRLSENSOR"/>
</dbReference>
<evidence type="ECO:0000259" key="14">
    <source>
        <dbReference type="PROSITE" id="PS50110"/>
    </source>
</evidence>
<dbReference type="InterPro" id="IPR036097">
    <property type="entry name" value="HisK_dim/P_sf"/>
</dbReference>
<evidence type="ECO:0000256" key="5">
    <source>
        <dbReference type="ARBA" id="ARBA00022553"/>
    </source>
</evidence>
<dbReference type="STRING" id="1429043.X474_00895"/>
<dbReference type="SMART" id="SM00448">
    <property type="entry name" value="REC"/>
    <property type="match status" value="1"/>
</dbReference>
<sequence length="480" mass="52543">MTAEIPYRILIVDDEKRLRDACRRVLEPQGFIITDAEDGLDGLKAIEKDQPDLALVDLMMPNMGGMEMLAEARKKHPNMAFVVITGYATLDKAVEAMKQGADDFLAKPFKPQDLRLVVEKVLKRVRTLKDMALEKSRNRVLVDSLTNGVLLVDKEGLIAVMNPALRRLSTWQGDDPQGLRPDQVLDCPEVNRALDAVLSGEEIDSDGITCTISLNNQGPPTHLQVTCAPFRDGRGVLLGAMAIFEDVTAWISLDQLKNEYVSTVAHEIASPLSSVLSQLQTLQRGLAGELNEKQTHLIDRAAARVGGIVKLSKELLDLAKIEAGAMGEKEEISLGELISEAVDIVSVKADEKEQKLKAEIPPDLPSVLGIRPAVLEVFINLLSNAVRYTPEKGDISVTARALESGVETAVKDNGFGIPPEDHEKIFERFYRVKDANTRMIVGTGLGLPIVKKVVREHGGNIKLESAPGEGSTFYVFLPFT</sequence>
<dbReference type="CDD" id="cd00075">
    <property type="entry name" value="HATPase"/>
    <property type="match status" value="1"/>
</dbReference>
<dbReference type="GO" id="GO:0006355">
    <property type="term" value="P:regulation of DNA-templated transcription"/>
    <property type="evidence" value="ECO:0007669"/>
    <property type="project" value="InterPro"/>
</dbReference>
<feature type="modified residue" description="4-aspartylphosphate" evidence="12">
    <location>
        <position position="57"/>
    </location>
</feature>
<dbReference type="Proteomes" id="UP000032233">
    <property type="component" value="Unassembled WGS sequence"/>
</dbReference>
<evidence type="ECO:0000256" key="8">
    <source>
        <dbReference type="ARBA" id="ARBA00022777"/>
    </source>
</evidence>
<feature type="domain" description="PAS" evidence="15">
    <location>
        <begin position="134"/>
        <end position="175"/>
    </location>
</feature>
<dbReference type="InterPro" id="IPR000014">
    <property type="entry name" value="PAS"/>
</dbReference>
<dbReference type="InterPro" id="IPR004358">
    <property type="entry name" value="Sig_transdc_His_kin-like_C"/>
</dbReference>
<evidence type="ECO:0000256" key="9">
    <source>
        <dbReference type="ARBA" id="ARBA00022840"/>
    </source>
</evidence>
<keyword evidence="17" id="KW-1185">Reference proteome</keyword>
<evidence type="ECO:0000256" key="7">
    <source>
        <dbReference type="ARBA" id="ARBA00022741"/>
    </source>
</evidence>
<dbReference type="FunFam" id="3.30.565.10:FF:000023">
    <property type="entry name" value="PAS domain-containing sensor histidine kinase"/>
    <property type="match status" value="1"/>
</dbReference>
<name>A0A0D2JD06_9BACT</name>
<dbReference type="SUPFAM" id="SSF52172">
    <property type="entry name" value="CheY-like"/>
    <property type="match status" value="1"/>
</dbReference>
<dbReference type="EC" id="2.7.13.3" evidence="3"/>
<keyword evidence="4" id="KW-1003">Cell membrane</keyword>
<keyword evidence="10" id="KW-0902">Two-component regulatory system</keyword>
<dbReference type="InterPro" id="IPR013767">
    <property type="entry name" value="PAS_fold"/>
</dbReference>
<dbReference type="RefSeq" id="WP_082464063.1">
    <property type="nucleotide sequence ID" value="NZ_AZAC01000001.1"/>
</dbReference>
<dbReference type="InterPro" id="IPR036890">
    <property type="entry name" value="HATPase_C_sf"/>
</dbReference>
<dbReference type="GO" id="GO:0005524">
    <property type="term" value="F:ATP binding"/>
    <property type="evidence" value="ECO:0007669"/>
    <property type="project" value="UniProtKB-KW"/>
</dbReference>
<dbReference type="InterPro" id="IPR003594">
    <property type="entry name" value="HATPase_dom"/>
</dbReference>
<dbReference type="InParanoid" id="A0A0D2JD06"/>